<evidence type="ECO:0000256" key="4">
    <source>
        <dbReference type="ARBA" id="ARBA00022989"/>
    </source>
</evidence>
<keyword evidence="7" id="KW-1185">Reference proteome</keyword>
<reference evidence="6" key="2">
    <citation type="journal article" date="2023" name="Plants (Basel)">
        <title>Annotation of the Turnera subulata (Passifloraceae) Draft Genome Reveals the S-Locus Evolved after the Divergence of Turneroideae from Passifloroideae in a Stepwise Manner.</title>
        <authorList>
            <person name="Henning P.M."/>
            <person name="Roalson E.H."/>
            <person name="Mir W."/>
            <person name="McCubbin A.G."/>
            <person name="Shore J.S."/>
        </authorList>
    </citation>
    <scope>NUCLEOTIDE SEQUENCE</scope>
    <source>
        <strain evidence="6">F60SS</strain>
    </source>
</reference>
<dbReference type="EMBL" id="JAKUCV010001768">
    <property type="protein sequence ID" value="KAJ4845113.1"/>
    <property type="molecule type" value="Genomic_DNA"/>
</dbReference>
<organism evidence="6 7">
    <name type="scientific">Turnera subulata</name>
    <dbReference type="NCBI Taxonomy" id="218843"/>
    <lineage>
        <taxon>Eukaryota</taxon>
        <taxon>Viridiplantae</taxon>
        <taxon>Streptophyta</taxon>
        <taxon>Embryophyta</taxon>
        <taxon>Tracheophyta</taxon>
        <taxon>Spermatophyta</taxon>
        <taxon>Magnoliopsida</taxon>
        <taxon>eudicotyledons</taxon>
        <taxon>Gunneridae</taxon>
        <taxon>Pentapetalae</taxon>
        <taxon>rosids</taxon>
        <taxon>fabids</taxon>
        <taxon>Malpighiales</taxon>
        <taxon>Passifloraceae</taxon>
        <taxon>Turnera</taxon>
    </lineage>
</organism>
<comment type="similarity">
    <text evidence="2">Belongs to the TMEM45 family.</text>
</comment>
<dbReference type="Proteomes" id="UP001141552">
    <property type="component" value="Unassembled WGS sequence"/>
</dbReference>
<dbReference type="InterPro" id="IPR006904">
    <property type="entry name" value="DUF716"/>
</dbReference>
<evidence type="ECO:0000313" key="7">
    <source>
        <dbReference type="Proteomes" id="UP001141552"/>
    </source>
</evidence>
<accession>A0A9Q0JKH7</accession>
<reference evidence="6" key="1">
    <citation type="submission" date="2022-02" db="EMBL/GenBank/DDBJ databases">
        <authorList>
            <person name="Henning P.M."/>
            <person name="McCubbin A.G."/>
            <person name="Shore J.S."/>
        </authorList>
    </citation>
    <scope>NUCLEOTIDE SEQUENCE</scope>
    <source>
        <strain evidence="6">F60SS</strain>
        <tissue evidence="6">Leaves</tissue>
    </source>
</reference>
<evidence type="ECO:0000256" key="2">
    <source>
        <dbReference type="ARBA" id="ARBA00006948"/>
    </source>
</evidence>
<gene>
    <name evidence="6" type="ORF">Tsubulata_030346</name>
</gene>
<comment type="subcellular location">
    <subcellularLocation>
        <location evidence="1">Membrane</location>
        <topology evidence="1">Multi-pass membrane protein</topology>
    </subcellularLocation>
</comment>
<dbReference type="Pfam" id="PF04819">
    <property type="entry name" value="DUF716"/>
    <property type="match status" value="1"/>
</dbReference>
<evidence type="ECO:0000256" key="1">
    <source>
        <dbReference type="ARBA" id="ARBA00004141"/>
    </source>
</evidence>
<comment type="caution">
    <text evidence="6">The sequence shown here is derived from an EMBL/GenBank/DDBJ whole genome shotgun (WGS) entry which is preliminary data.</text>
</comment>
<dbReference type="GO" id="GO:0016020">
    <property type="term" value="C:membrane"/>
    <property type="evidence" value="ECO:0007669"/>
    <property type="project" value="UniProtKB-SubCell"/>
</dbReference>
<keyword evidence="4" id="KW-1133">Transmembrane helix</keyword>
<dbReference type="PANTHER" id="PTHR46285:SF13">
    <property type="entry name" value="OS02G0167775 PROTEIN"/>
    <property type="match status" value="1"/>
</dbReference>
<evidence type="ECO:0000313" key="6">
    <source>
        <dbReference type="EMBL" id="KAJ4845113.1"/>
    </source>
</evidence>
<sequence>MFLRPAIVAGFTLASEITHTSCVLLGSQEYLQLLFSAKSFSWSISTEQIIFVAVLVLSMSVVSQGCVMQVAKASTSEVHGAVTCESPDADLRAKALANLQFSWKLAVISLFTGFIFVKLARIRPCSSRNQSTEYEQLRNRGTEVPITIVGFK</sequence>
<name>A0A9Q0JKH7_9ROSI</name>
<proteinExistence type="inferred from homology"/>
<protein>
    <submittedName>
        <fullName evidence="6">Uncharacterized protein</fullName>
    </submittedName>
</protein>
<dbReference type="AlphaFoldDB" id="A0A9Q0JKH7"/>
<keyword evidence="3" id="KW-0812">Transmembrane</keyword>
<evidence type="ECO:0000256" key="5">
    <source>
        <dbReference type="ARBA" id="ARBA00023136"/>
    </source>
</evidence>
<evidence type="ECO:0000256" key="3">
    <source>
        <dbReference type="ARBA" id="ARBA00022692"/>
    </source>
</evidence>
<keyword evidence="5" id="KW-0472">Membrane</keyword>
<dbReference type="OrthoDB" id="551896at2759"/>
<dbReference type="PANTHER" id="PTHR46285">
    <property type="entry name" value="PROTEINASE INHIBITOR I4, SERPIN (DUF716)-RELATED"/>
    <property type="match status" value="1"/>
</dbReference>